<sequence>MKILLDDYMRKKKLTERQVSIMTGIPQSTVHGIKKGAMPRMDTMELLAKGLHIMINDLVDTPYLKK</sequence>
<dbReference type="PaxDb" id="610130-Closa_1423"/>
<dbReference type="InterPro" id="IPR010982">
    <property type="entry name" value="Lambda_DNA-bd_dom_sf"/>
</dbReference>
<dbReference type="Proteomes" id="UP000001662">
    <property type="component" value="Chromosome"/>
</dbReference>
<organism evidence="2 3">
    <name type="scientific">Lacrimispora saccharolytica (strain ATCC 35040 / DSM 2544 / NRCC 2533 / WM1)</name>
    <name type="common">Clostridium saccharolyticum</name>
    <dbReference type="NCBI Taxonomy" id="610130"/>
    <lineage>
        <taxon>Bacteria</taxon>
        <taxon>Bacillati</taxon>
        <taxon>Bacillota</taxon>
        <taxon>Clostridia</taxon>
        <taxon>Lachnospirales</taxon>
        <taxon>Lachnospiraceae</taxon>
        <taxon>Lacrimispora</taxon>
    </lineage>
</organism>
<protein>
    <submittedName>
        <fullName evidence="2">XRE family transcriptional regulator</fullName>
    </submittedName>
</protein>
<dbReference type="Pfam" id="PF13443">
    <property type="entry name" value="HTH_26"/>
    <property type="match status" value="1"/>
</dbReference>
<dbReference type="GO" id="GO:0003677">
    <property type="term" value="F:DNA binding"/>
    <property type="evidence" value="ECO:0007669"/>
    <property type="project" value="InterPro"/>
</dbReference>
<keyword evidence="3" id="KW-1185">Reference proteome</keyword>
<reference evidence="2" key="1">
    <citation type="submission" date="2010-07" db="EMBL/GenBank/DDBJ databases">
        <title>Complete sequence of Clostridium saccharolyticum WM1.</title>
        <authorList>
            <consortium name="US DOE Joint Genome Institute"/>
            <person name="Lucas S."/>
            <person name="Copeland A."/>
            <person name="Lapidus A."/>
            <person name="Cheng J.-F."/>
            <person name="Bruce D."/>
            <person name="Goodwin L."/>
            <person name="Pitluck S."/>
            <person name="Chertkov O."/>
            <person name="Detter J.C."/>
            <person name="Han C."/>
            <person name="Tapia R."/>
            <person name="Land M."/>
            <person name="Hauser L."/>
            <person name="Chang Y.-J."/>
            <person name="Jeffries C."/>
            <person name="Kyrpides N."/>
            <person name="Ivanova N."/>
            <person name="Mikhailova N."/>
            <person name="Mouttaki H."/>
            <person name="Lin L."/>
            <person name="Zhou J."/>
            <person name="Hemme C.L."/>
            <person name="Woyke T."/>
        </authorList>
    </citation>
    <scope>NUCLEOTIDE SEQUENCE [LARGE SCALE GENOMIC DNA]</scope>
    <source>
        <strain evidence="2">WM1</strain>
    </source>
</reference>
<dbReference type="eggNOG" id="ENOG50346HE">
    <property type="taxonomic scope" value="Bacteria"/>
</dbReference>
<accession>D9R949</accession>
<dbReference type="KEGG" id="csh:Closa_1423"/>
<dbReference type="OrthoDB" id="2064541at2"/>
<evidence type="ECO:0000259" key="1">
    <source>
        <dbReference type="PROSITE" id="PS50943"/>
    </source>
</evidence>
<evidence type="ECO:0000313" key="3">
    <source>
        <dbReference type="Proteomes" id="UP000001662"/>
    </source>
</evidence>
<dbReference type="CDD" id="cd00093">
    <property type="entry name" value="HTH_XRE"/>
    <property type="match status" value="1"/>
</dbReference>
<dbReference type="HOGENOM" id="CLU_198132_0_0_9"/>
<dbReference type="InterPro" id="IPR001387">
    <property type="entry name" value="Cro/C1-type_HTH"/>
</dbReference>
<name>D9R949_LACSW</name>
<feature type="domain" description="HTH cro/C1-type" evidence="1">
    <location>
        <begin position="5"/>
        <end position="58"/>
    </location>
</feature>
<dbReference type="SUPFAM" id="SSF47413">
    <property type="entry name" value="lambda repressor-like DNA-binding domains"/>
    <property type="match status" value="1"/>
</dbReference>
<dbReference type="STRING" id="610130.Closa_1423"/>
<gene>
    <name evidence="2" type="ordered locus">Closa_1423</name>
</gene>
<dbReference type="EMBL" id="CP002109">
    <property type="protein sequence ID" value="ADL04024.1"/>
    <property type="molecule type" value="Genomic_DNA"/>
</dbReference>
<evidence type="ECO:0000313" key="2">
    <source>
        <dbReference type="EMBL" id="ADL04024.1"/>
    </source>
</evidence>
<dbReference type="PROSITE" id="PS50943">
    <property type="entry name" value="HTH_CROC1"/>
    <property type="match status" value="1"/>
</dbReference>
<dbReference type="AlphaFoldDB" id="D9R949"/>
<dbReference type="Gene3D" id="1.10.260.40">
    <property type="entry name" value="lambda repressor-like DNA-binding domains"/>
    <property type="match status" value="1"/>
</dbReference>
<proteinExistence type="predicted"/>